<dbReference type="PATRIC" id="fig|1886670.3.peg.1734"/>
<dbReference type="InterPro" id="IPR040449">
    <property type="entry name" value="Peptidase_S66_N"/>
</dbReference>
<feature type="domain" description="LD-carboxypeptidase C-terminal" evidence="8">
    <location>
        <begin position="171"/>
        <end position="277"/>
    </location>
</feature>
<dbReference type="GO" id="GO:0006508">
    <property type="term" value="P:proteolysis"/>
    <property type="evidence" value="ECO:0007669"/>
    <property type="project" value="UniProtKB-KW"/>
</dbReference>
<dbReference type="PANTHER" id="PTHR30237:SF2">
    <property type="entry name" value="MUREIN TETRAPEPTIDE CARBOXYPEPTIDASE"/>
    <property type="match status" value="1"/>
</dbReference>
<keyword evidence="5" id="KW-0720">Serine protease</keyword>
<evidence type="ECO:0000313" key="10">
    <source>
        <dbReference type="Proteomes" id="UP000094578"/>
    </source>
</evidence>
<dbReference type="STRING" id="1886670.PTI45_01703"/>
<comment type="caution">
    <text evidence="9">The sequence shown here is derived from an EMBL/GenBank/DDBJ whole genome shotgun (WGS) entry which is preliminary data.</text>
</comment>
<dbReference type="InterPro" id="IPR040921">
    <property type="entry name" value="Peptidase_S66C"/>
</dbReference>
<protein>
    <submittedName>
        <fullName evidence="9">Muramoyltetrapeptide carboxypeptidase</fullName>
        <ecNumber evidence="9">3.4.17.13</ecNumber>
    </submittedName>
</protein>
<evidence type="ECO:0000259" key="7">
    <source>
        <dbReference type="Pfam" id="PF02016"/>
    </source>
</evidence>
<dbReference type="InterPro" id="IPR027461">
    <property type="entry name" value="Carboxypeptidase_A_C_sf"/>
</dbReference>
<feature type="active site" description="Charge relay system" evidence="6">
    <location>
        <position position="269"/>
    </location>
</feature>
<dbReference type="Gene3D" id="3.50.30.60">
    <property type="entry name" value="LD-carboxypeptidase A C-terminal domain-like"/>
    <property type="match status" value="1"/>
</dbReference>
<sequence length="279" mass="31310">MTLQLKSGDTVALVACSDPISPDRRVQINELIGYLQQWGLQVVESKVLMQPHTIQASQEKANELNRLFADPQIKAIFDISGGDLANGVLPHLHYEQIRTAQTAFFGMSDLTVVLNAMVHQSHIQTYHYQIMNLVKEKGAEQRQQFYRTFFEGASDLYDFDFDFVQGDNLNGDVIGGNIRCFLKLVGTPYFPEVSGKVILLEAWSGRVHRIISMVDQMDQVGIFATCSGILLGTFTEIEQHHEWDLIQQHLLKLTAKKPIPIVKSTGIGHSSHSKCIIIS</sequence>
<proteinExistence type="inferred from homology"/>
<evidence type="ECO:0000256" key="3">
    <source>
        <dbReference type="ARBA" id="ARBA00022670"/>
    </source>
</evidence>
<keyword evidence="2 9" id="KW-0121">Carboxypeptidase</keyword>
<dbReference type="SUPFAM" id="SSF52317">
    <property type="entry name" value="Class I glutamine amidotransferase-like"/>
    <property type="match status" value="1"/>
</dbReference>
<gene>
    <name evidence="9" type="primary">ldcA</name>
    <name evidence="9" type="ORF">PTI45_01703</name>
</gene>
<dbReference type="EC" id="3.4.17.13" evidence="9"/>
<dbReference type="InterPro" id="IPR027478">
    <property type="entry name" value="LdcA_N"/>
</dbReference>
<keyword evidence="10" id="KW-1185">Reference proteome</keyword>
<dbReference type="AlphaFoldDB" id="A0A1E3L5G6"/>
<dbReference type="InterPro" id="IPR003507">
    <property type="entry name" value="S66_fam"/>
</dbReference>
<evidence type="ECO:0000256" key="2">
    <source>
        <dbReference type="ARBA" id="ARBA00022645"/>
    </source>
</evidence>
<evidence type="ECO:0000256" key="1">
    <source>
        <dbReference type="ARBA" id="ARBA00010233"/>
    </source>
</evidence>
<dbReference type="PANTHER" id="PTHR30237">
    <property type="entry name" value="MURAMOYLTETRAPEPTIDE CARBOXYPEPTIDASE"/>
    <property type="match status" value="1"/>
</dbReference>
<accession>A0A1E3L5G6</accession>
<dbReference type="RefSeq" id="WP_069327139.1">
    <property type="nucleotide sequence ID" value="NZ_MDER01000033.1"/>
</dbReference>
<organism evidence="9 10">
    <name type="scientific">Paenibacillus nuruki</name>
    <dbReference type="NCBI Taxonomy" id="1886670"/>
    <lineage>
        <taxon>Bacteria</taxon>
        <taxon>Bacillati</taxon>
        <taxon>Bacillota</taxon>
        <taxon>Bacilli</taxon>
        <taxon>Bacillales</taxon>
        <taxon>Paenibacillaceae</taxon>
        <taxon>Paenibacillus</taxon>
    </lineage>
</organism>
<feature type="active site" description="Nucleophile" evidence="6">
    <location>
        <position position="108"/>
    </location>
</feature>
<dbReference type="SUPFAM" id="SSF141986">
    <property type="entry name" value="LD-carboxypeptidase A C-terminal domain-like"/>
    <property type="match status" value="1"/>
</dbReference>
<name>A0A1E3L5G6_9BACL</name>
<feature type="active site" description="Charge relay system" evidence="6">
    <location>
        <position position="201"/>
    </location>
</feature>
<dbReference type="InterPro" id="IPR029062">
    <property type="entry name" value="Class_I_gatase-like"/>
</dbReference>
<evidence type="ECO:0000256" key="4">
    <source>
        <dbReference type="ARBA" id="ARBA00022801"/>
    </source>
</evidence>
<evidence type="ECO:0000313" key="9">
    <source>
        <dbReference type="EMBL" id="ODP28924.1"/>
    </source>
</evidence>
<dbReference type="Pfam" id="PF02016">
    <property type="entry name" value="Peptidase_S66"/>
    <property type="match status" value="1"/>
</dbReference>
<keyword evidence="3" id="KW-0645">Protease</keyword>
<comment type="similarity">
    <text evidence="1">Belongs to the peptidase S66 family.</text>
</comment>
<dbReference type="PIRSF" id="PIRSF028757">
    <property type="entry name" value="LD-carboxypeptidase"/>
    <property type="match status" value="1"/>
</dbReference>
<dbReference type="EMBL" id="MDER01000033">
    <property type="protein sequence ID" value="ODP28924.1"/>
    <property type="molecule type" value="Genomic_DNA"/>
</dbReference>
<dbReference type="Gene3D" id="3.40.50.10740">
    <property type="entry name" value="Class I glutamine amidotransferase-like"/>
    <property type="match status" value="1"/>
</dbReference>
<evidence type="ECO:0000256" key="5">
    <source>
        <dbReference type="ARBA" id="ARBA00022825"/>
    </source>
</evidence>
<dbReference type="GO" id="GO:0008236">
    <property type="term" value="F:serine-type peptidase activity"/>
    <property type="evidence" value="ECO:0007669"/>
    <property type="project" value="UniProtKB-KW"/>
</dbReference>
<evidence type="ECO:0000256" key="6">
    <source>
        <dbReference type="PIRSR" id="PIRSR028757-1"/>
    </source>
</evidence>
<keyword evidence="4 9" id="KW-0378">Hydrolase</keyword>
<dbReference type="Proteomes" id="UP000094578">
    <property type="component" value="Unassembled WGS sequence"/>
</dbReference>
<feature type="domain" description="LD-carboxypeptidase N-terminal" evidence="7">
    <location>
        <begin position="11"/>
        <end position="127"/>
    </location>
</feature>
<reference evidence="9 10" key="1">
    <citation type="submission" date="2016-08" db="EMBL/GenBank/DDBJ databases">
        <title>Genome sequencing of Paenibacillus sp. TI45-13ar, isolated from Korean traditional nuruk.</title>
        <authorList>
            <person name="Kim S.-J."/>
        </authorList>
    </citation>
    <scope>NUCLEOTIDE SEQUENCE [LARGE SCALE GENOMIC DNA]</scope>
    <source>
        <strain evidence="9 10">TI45-13ar</strain>
    </source>
</reference>
<dbReference type="GO" id="GO:0106415">
    <property type="term" value="F:muramoyltetrapeptide carboxypeptidase activity"/>
    <property type="evidence" value="ECO:0007669"/>
    <property type="project" value="UniProtKB-EC"/>
</dbReference>
<dbReference type="Pfam" id="PF17676">
    <property type="entry name" value="Peptidase_S66C"/>
    <property type="match status" value="1"/>
</dbReference>
<evidence type="ECO:0000259" key="8">
    <source>
        <dbReference type="Pfam" id="PF17676"/>
    </source>
</evidence>